<dbReference type="PANTHER" id="PTHR40448:SF1">
    <property type="entry name" value="TWO-COMPONENT SENSOR HISTIDINE KINASE"/>
    <property type="match status" value="1"/>
</dbReference>
<feature type="transmembrane region" description="Helical" evidence="1">
    <location>
        <begin position="94"/>
        <end position="112"/>
    </location>
</feature>
<organism evidence="3 4">
    <name type="scientific">Blautia producta</name>
    <dbReference type="NCBI Taxonomy" id="33035"/>
    <lineage>
        <taxon>Bacteria</taxon>
        <taxon>Bacillati</taxon>
        <taxon>Bacillota</taxon>
        <taxon>Clostridia</taxon>
        <taxon>Lachnospirales</taxon>
        <taxon>Lachnospiraceae</taxon>
        <taxon>Blautia</taxon>
    </lineage>
</organism>
<protein>
    <recommendedName>
        <fullName evidence="2">Sensor histidine kinase NatK-like C-terminal domain-containing protein</fullName>
    </recommendedName>
</protein>
<keyword evidence="1" id="KW-0472">Membrane</keyword>
<dbReference type="Gene3D" id="3.30.565.10">
    <property type="entry name" value="Histidine kinase-like ATPase, C-terminal domain"/>
    <property type="match status" value="1"/>
</dbReference>
<evidence type="ECO:0000313" key="4">
    <source>
        <dbReference type="Proteomes" id="UP000289794"/>
    </source>
</evidence>
<gene>
    <name evidence="3" type="ORF">PMF13cell1_00321</name>
</gene>
<dbReference type="SUPFAM" id="SSF55874">
    <property type="entry name" value="ATPase domain of HSP90 chaperone/DNA topoisomerase II/histidine kinase"/>
    <property type="match status" value="1"/>
</dbReference>
<evidence type="ECO:0000313" key="3">
    <source>
        <dbReference type="EMBL" id="QBE94828.1"/>
    </source>
</evidence>
<feature type="transmembrane region" description="Helical" evidence="1">
    <location>
        <begin position="203"/>
        <end position="226"/>
    </location>
</feature>
<accession>A0A4V0Z6X6</accession>
<dbReference type="KEGG" id="bpro:PMF13cell1_00321"/>
<dbReference type="PANTHER" id="PTHR40448">
    <property type="entry name" value="TWO-COMPONENT SENSOR HISTIDINE KINASE"/>
    <property type="match status" value="1"/>
</dbReference>
<keyword evidence="1" id="KW-1133">Transmembrane helix</keyword>
<feature type="transmembrane region" description="Helical" evidence="1">
    <location>
        <begin position="6"/>
        <end position="26"/>
    </location>
</feature>
<feature type="domain" description="Sensor histidine kinase NatK-like C-terminal" evidence="2">
    <location>
        <begin position="335"/>
        <end position="443"/>
    </location>
</feature>
<feature type="transmembrane region" description="Helical" evidence="1">
    <location>
        <begin position="132"/>
        <end position="154"/>
    </location>
</feature>
<dbReference type="CDD" id="cd16935">
    <property type="entry name" value="HATPase_AgrC-ComD-like"/>
    <property type="match status" value="1"/>
</dbReference>
<sequence length="449" mass="51958">MVLLMLYHILGFILQTIPVVILYFVGRNNEDLKLGKGRCISIITMAICVFSIIFAAVSILPKWKKPYVISNCYMFGVILITFIFIMFLERRKTLAAAVVYLLCAHYAAFVFISNNLVISTMGISLTEGILWAFGWDTIVAYFITYSVTYFWAYRFMKNYVKKSLAIMEKKELHNAVFYVFLVMIAHVSCIQILIINLDRHKYWVIFWTMVMVIIVYKIFFGEVNFVREEMKLKEKLKAFDYQYQKIAGEINNVKKIQHDLRHHLSVISKLNNEGDQKGIAEYLKKYEIIYSGIGEACFSNDPAIDTVLVYYKAMAEKEDIHVEIKIEMPNPSHIDMMDMTVLLGNMFENAIEACREIPKGLDRNIMIHMGMSGTSLLILLKNSCRMQRFRVEEGFHPFNYFLSGKPDGQGGQGLKSISEIAEKYYGTSEFCRKQDVFITRVVLNKTNII</sequence>
<dbReference type="InterPro" id="IPR032834">
    <property type="entry name" value="NatK-like_C"/>
</dbReference>
<proteinExistence type="predicted"/>
<dbReference type="Proteomes" id="UP000289794">
    <property type="component" value="Chromosome"/>
</dbReference>
<dbReference type="EMBL" id="CP035945">
    <property type="protein sequence ID" value="QBE94828.1"/>
    <property type="molecule type" value="Genomic_DNA"/>
</dbReference>
<keyword evidence="1" id="KW-0812">Transmembrane</keyword>
<dbReference type="Pfam" id="PF14501">
    <property type="entry name" value="HATPase_c_5"/>
    <property type="match status" value="1"/>
</dbReference>
<dbReference type="AlphaFoldDB" id="A0A4V0Z6X6"/>
<feature type="transmembrane region" description="Helical" evidence="1">
    <location>
        <begin position="38"/>
        <end position="61"/>
    </location>
</feature>
<reference evidence="3 4" key="1">
    <citation type="submission" date="2019-01" db="EMBL/GenBank/DDBJ databases">
        <title>PMF-metabolizing Aryl O-demethylase.</title>
        <authorList>
            <person name="Kim M."/>
        </authorList>
    </citation>
    <scope>NUCLEOTIDE SEQUENCE [LARGE SCALE GENOMIC DNA]</scope>
    <source>
        <strain evidence="3 4">PMF1</strain>
    </source>
</reference>
<dbReference type="GO" id="GO:0042802">
    <property type="term" value="F:identical protein binding"/>
    <property type="evidence" value="ECO:0007669"/>
    <property type="project" value="TreeGrafter"/>
</dbReference>
<name>A0A4V0Z6X6_9FIRM</name>
<feature type="transmembrane region" description="Helical" evidence="1">
    <location>
        <begin position="67"/>
        <end position="87"/>
    </location>
</feature>
<evidence type="ECO:0000259" key="2">
    <source>
        <dbReference type="Pfam" id="PF14501"/>
    </source>
</evidence>
<evidence type="ECO:0000256" key="1">
    <source>
        <dbReference type="SAM" id="Phobius"/>
    </source>
</evidence>
<dbReference type="InterPro" id="IPR036890">
    <property type="entry name" value="HATPase_C_sf"/>
</dbReference>
<feature type="transmembrane region" description="Helical" evidence="1">
    <location>
        <begin position="175"/>
        <end position="197"/>
    </location>
</feature>